<keyword evidence="4" id="KW-1185">Reference proteome</keyword>
<feature type="signal peptide" evidence="2">
    <location>
        <begin position="1"/>
        <end position="16"/>
    </location>
</feature>
<feature type="chain" id="PRO_5032355761" description="Secreted protein" evidence="2">
    <location>
        <begin position="17"/>
        <end position="419"/>
    </location>
</feature>
<gene>
    <name evidence="3" type="ORF">PPROV_000374100</name>
</gene>
<evidence type="ECO:0008006" key="5">
    <source>
        <dbReference type="Google" id="ProtNLM"/>
    </source>
</evidence>
<feature type="compositionally biased region" description="Basic and acidic residues" evidence="1">
    <location>
        <begin position="236"/>
        <end position="247"/>
    </location>
</feature>
<sequence>MLRLLTSSFLCAAALAAKDSHDDHNHGGGSCASDHCKAAFQTVLMAHDTCKDEQLPKTLETKLHFFEDGCESHWCNTVTKPFDPMAVECGTGNDAYEWAGTFNVADASHTWSMQAVGGKYADPAMRLVFIPTTDTTEGVIKTHEAKAVGMMTGTSCAVTNPGSTSKIEQGGSCFEMTVGSAEDSEFTLDTTGISGVVIYAQHVPTEFERNRHYLYDSKSTDIEPVAQVPKPSGGGGHDHGHSHDHGHGHGSSEPCGCWAKKYDFPIDCANAKTTVAAAVDYLQKNICENKKEDEACKKQFAILNTHHDYCYHDDLPMSAEIAIHSYEDKFASCIIGRQFSDKVSNCPIVDCTKMPAMDAAIKELDEECKPVATTTPATTATPATKDSTPTTTKAKSAASSPSYVVAGFTFLSGVMAYVL</sequence>
<proteinExistence type="predicted"/>
<organism evidence="3 4">
    <name type="scientific">Pycnococcus provasolii</name>
    <dbReference type="NCBI Taxonomy" id="41880"/>
    <lineage>
        <taxon>Eukaryota</taxon>
        <taxon>Viridiplantae</taxon>
        <taxon>Chlorophyta</taxon>
        <taxon>Pseudoscourfieldiophyceae</taxon>
        <taxon>Pseudoscourfieldiales</taxon>
        <taxon>Pycnococcaceae</taxon>
        <taxon>Pycnococcus</taxon>
    </lineage>
</organism>
<evidence type="ECO:0000313" key="4">
    <source>
        <dbReference type="Proteomes" id="UP000660262"/>
    </source>
</evidence>
<dbReference type="Proteomes" id="UP000660262">
    <property type="component" value="Unassembled WGS sequence"/>
</dbReference>
<comment type="caution">
    <text evidence="3">The sequence shown here is derived from an EMBL/GenBank/DDBJ whole genome shotgun (WGS) entry which is preliminary data.</text>
</comment>
<protein>
    <recommendedName>
        <fullName evidence="5">Secreted protein</fullName>
    </recommendedName>
</protein>
<evidence type="ECO:0000256" key="1">
    <source>
        <dbReference type="SAM" id="MobiDB-lite"/>
    </source>
</evidence>
<evidence type="ECO:0000256" key="2">
    <source>
        <dbReference type="SAM" id="SignalP"/>
    </source>
</evidence>
<keyword evidence="2" id="KW-0732">Signal</keyword>
<accession>A0A830HI63</accession>
<name>A0A830HI63_9CHLO</name>
<dbReference type="EMBL" id="BNJQ01000009">
    <property type="protein sequence ID" value="GHP04989.1"/>
    <property type="molecule type" value="Genomic_DNA"/>
</dbReference>
<dbReference type="OrthoDB" id="42678at2759"/>
<feature type="region of interest" description="Disordered" evidence="1">
    <location>
        <begin position="373"/>
        <end position="395"/>
    </location>
</feature>
<reference evidence="3" key="1">
    <citation type="submission" date="2020-10" db="EMBL/GenBank/DDBJ databases">
        <title>Unveiling of a novel bifunctional photoreceptor, Dualchrome1, isolated from a cosmopolitan green alga.</title>
        <authorList>
            <person name="Suzuki S."/>
            <person name="Kawachi M."/>
        </authorList>
    </citation>
    <scope>NUCLEOTIDE SEQUENCE</scope>
    <source>
        <strain evidence="3">NIES 2893</strain>
    </source>
</reference>
<feature type="region of interest" description="Disordered" evidence="1">
    <location>
        <begin position="224"/>
        <end position="247"/>
    </location>
</feature>
<evidence type="ECO:0000313" key="3">
    <source>
        <dbReference type="EMBL" id="GHP04989.1"/>
    </source>
</evidence>
<dbReference type="AlphaFoldDB" id="A0A830HI63"/>